<feature type="domain" description="CAAX prenyl protease 2/Lysostaphin resistance protein A-like" evidence="2">
    <location>
        <begin position="116"/>
        <end position="222"/>
    </location>
</feature>
<feature type="transmembrane region" description="Helical" evidence="1">
    <location>
        <begin position="12"/>
        <end position="32"/>
    </location>
</feature>
<proteinExistence type="predicted"/>
<keyword evidence="4" id="KW-1185">Reference proteome</keyword>
<dbReference type="GO" id="GO:0004175">
    <property type="term" value="F:endopeptidase activity"/>
    <property type="evidence" value="ECO:0007669"/>
    <property type="project" value="UniProtKB-ARBA"/>
</dbReference>
<keyword evidence="1" id="KW-0472">Membrane</keyword>
<dbReference type="Proteomes" id="UP000239872">
    <property type="component" value="Unassembled WGS sequence"/>
</dbReference>
<sequence>MTYSMKDSQRGVVGVSITAIIFIIATLASVKVHFENPFIPGFAISLTVQLLLTGITIAVMSKEVNYKINTPKGKTIIKPVLLALLATIVINLVMTGITKLMGKPIETPAALAKLKPLQVLIFVFFYASIAEEFLFRGFLLNYLTPLGKHGIQLFKRRISLPVIISAMAFGAAHLVVLTTGAGDMFVVRIVIFTTLLGAIAGYYQEKNDNHAYAIIVHMTGNSLAVIASLTMVS</sequence>
<evidence type="ECO:0000313" key="3">
    <source>
        <dbReference type="EMBL" id="PQJ12512.1"/>
    </source>
</evidence>
<gene>
    <name evidence="3" type="ORF">CJD36_001825</name>
</gene>
<dbReference type="InterPro" id="IPR003675">
    <property type="entry name" value="Rce1/LyrA-like_dom"/>
</dbReference>
<evidence type="ECO:0000313" key="4">
    <source>
        <dbReference type="Proteomes" id="UP000239872"/>
    </source>
</evidence>
<dbReference type="EMBL" id="PPSL01000001">
    <property type="protein sequence ID" value="PQJ12512.1"/>
    <property type="molecule type" value="Genomic_DNA"/>
</dbReference>
<feature type="transmembrane region" description="Helical" evidence="1">
    <location>
        <begin position="160"/>
        <end position="179"/>
    </location>
</feature>
<feature type="transmembrane region" description="Helical" evidence="1">
    <location>
        <begin position="117"/>
        <end position="139"/>
    </location>
</feature>
<dbReference type="Pfam" id="PF02517">
    <property type="entry name" value="Rce1-like"/>
    <property type="match status" value="1"/>
</dbReference>
<dbReference type="GO" id="GO:0080120">
    <property type="term" value="P:CAAX-box protein maturation"/>
    <property type="evidence" value="ECO:0007669"/>
    <property type="project" value="UniProtKB-ARBA"/>
</dbReference>
<protein>
    <recommendedName>
        <fullName evidence="2">CAAX prenyl protease 2/Lysostaphin resistance protein A-like domain-containing protein</fullName>
    </recommendedName>
</protein>
<feature type="transmembrane region" description="Helical" evidence="1">
    <location>
        <begin position="38"/>
        <end position="59"/>
    </location>
</feature>
<reference evidence="3 4" key="1">
    <citation type="submission" date="2018-01" db="EMBL/GenBank/DDBJ databases">
        <title>A novel member of the phylum Bacteroidetes isolated from glacier ice.</title>
        <authorList>
            <person name="Liu Q."/>
            <person name="Xin Y.-H."/>
        </authorList>
    </citation>
    <scope>NUCLEOTIDE SEQUENCE [LARGE SCALE GENOMIC DNA]</scope>
    <source>
        <strain evidence="3 4">RB1R16</strain>
    </source>
</reference>
<feature type="transmembrane region" description="Helical" evidence="1">
    <location>
        <begin position="80"/>
        <end position="97"/>
    </location>
</feature>
<evidence type="ECO:0000259" key="2">
    <source>
        <dbReference type="Pfam" id="PF02517"/>
    </source>
</evidence>
<keyword evidence="1" id="KW-0812">Transmembrane</keyword>
<feature type="transmembrane region" description="Helical" evidence="1">
    <location>
        <begin position="210"/>
        <end position="232"/>
    </location>
</feature>
<feature type="transmembrane region" description="Helical" evidence="1">
    <location>
        <begin position="185"/>
        <end position="203"/>
    </location>
</feature>
<organism evidence="3 4">
    <name type="scientific">Flavipsychrobacter stenotrophus</name>
    <dbReference type="NCBI Taxonomy" id="2077091"/>
    <lineage>
        <taxon>Bacteria</taxon>
        <taxon>Pseudomonadati</taxon>
        <taxon>Bacteroidota</taxon>
        <taxon>Chitinophagia</taxon>
        <taxon>Chitinophagales</taxon>
        <taxon>Chitinophagaceae</taxon>
        <taxon>Flavipsychrobacter</taxon>
    </lineage>
</organism>
<dbReference type="AlphaFoldDB" id="A0A2S7T003"/>
<comment type="caution">
    <text evidence="3">The sequence shown here is derived from an EMBL/GenBank/DDBJ whole genome shotgun (WGS) entry which is preliminary data.</text>
</comment>
<name>A0A2S7T003_9BACT</name>
<keyword evidence="1" id="KW-1133">Transmembrane helix</keyword>
<evidence type="ECO:0000256" key="1">
    <source>
        <dbReference type="SAM" id="Phobius"/>
    </source>
</evidence>
<accession>A0A2S7T003</accession>